<feature type="region of interest" description="Disordered" evidence="11">
    <location>
        <begin position="1263"/>
        <end position="1315"/>
    </location>
</feature>
<dbReference type="PANTHER" id="PTHR37984:SF5">
    <property type="entry name" value="PROTEIN NYNRIN-LIKE"/>
    <property type="match status" value="1"/>
</dbReference>
<dbReference type="Gene3D" id="1.20.58.1520">
    <property type="match status" value="1"/>
</dbReference>
<dbReference type="GO" id="GO:0004519">
    <property type="term" value="F:endonuclease activity"/>
    <property type="evidence" value="ECO:0007669"/>
    <property type="project" value="UniProtKB-KW"/>
</dbReference>
<feature type="region of interest" description="Disordered" evidence="11">
    <location>
        <begin position="1366"/>
        <end position="1403"/>
    </location>
</feature>
<feature type="compositionally biased region" description="Low complexity" evidence="11">
    <location>
        <begin position="1187"/>
        <end position="1196"/>
    </location>
</feature>
<dbReference type="EC" id="2.7.7.49" evidence="1"/>
<reference evidence="13 14" key="1">
    <citation type="journal article" date="2022" name="Nat. Ecol. Evol.">
        <title>A masculinizing supergene underlies an exaggerated male reproductive morph in a spider.</title>
        <authorList>
            <person name="Hendrickx F."/>
            <person name="De Corte Z."/>
            <person name="Sonet G."/>
            <person name="Van Belleghem S.M."/>
            <person name="Kostlbacher S."/>
            <person name="Vangestel C."/>
        </authorList>
    </citation>
    <scope>NUCLEOTIDE SEQUENCE [LARGE SCALE GENOMIC DNA]</scope>
    <source>
        <strain evidence="13">W744_W776</strain>
    </source>
</reference>
<keyword evidence="4" id="KW-0548">Nucleotidyltransferase</keyword>
<dbReference type="FunFam" id="3.10.20.370:FF:000001">
    <property type="entry name" value="Retrovirus-related Pol polyprotein from transposon 17.6-like protein"/>
    <property type="match status" value="1"/>
</dbReference>
<evidence type="ECO:0000256" key="11">
    <source>
        <dbReference type="SAM" id="MobiDB-lite"/>
    </source>
</evidence>
<dbReference type="Proteomes" id="UP000827092">
    <property type="component" value="Unassembled WGS sequence"/>
</dbReference>
<accession>A0AAV6UIC0</accession>
<dbReference type="FunFam" id="3.30.420.10:FF:000032">
    <property type="entry name" value="Retrovirus-related Pol polyprotein from transposon 297-like Protein"/>
    <property type="match status" value="1"/>
</dbReference>
<gene>
    <name evidence="13" type="ORF">JTE90_001512</name>
</gene>
<keyword evidence="9" id="KW-0511">Multifunctional enzyme</keyword>
<dbReference type="GO" id="GO:0015074">
    <property type="term" value="P:DNA integration"/>
    <property type="evidence" value="ECO:0007669"/>
    <property type="project" value="InterPro"/>
</dbReference>
<sequence length="1403" mass="161422">MESSENLSGVDAKFIGSVATCLKQYIELWQQFGLARDDMVNRLDEVWVHVGSRLQEIYEEEFACFQKMQTRVKNMESAVENLSRALQVKSNKVEGKLLARERTLREELERLAKMKQERLDLFSRLQSEKSEASAALDMGPSIQLRGRRAVPSERDLEELRIEVEDLKAELSRRTTLLRKGHSELTSAVARGEWTPESVFEKELLGTAPGGLPLTQETVELMEGVLAKVRTQVESLSGRRKTLVGRLNRLWKSLEVAESERMRFPNDCRLQTLLVMEAEVDRLEGSGYWQVEIHPDDKEKTAFTTGQGLWQFKVMPFGLCNAPATFERLMETVLRGLSYEACLVYLDDIVIVGKEFNDHLINIRKVLTKLRYAGLKLSLSKCHFFRREVKYLGHIVSSAGVQTDPDKTEAVKNWPRPKDVHELRSFLGLSTYYRRFVKGFSMIARPLHRLTEKQQKFTWTPECDEAFDHLKSVLTSAPILAYPDPDRMFILDTDASKEGIGAVLSQEVDGKERVIAYFSKSLSKPERNYCVTRKELLAIVKAVEHFHHYLYGRRFLVRTDHASLTWLLNFKFPEGQIARWNQRLQEYDIKIEYRKGSSHGNADSLSRRPCPETCKHCTNAESKYGYEQPMVRLVNISSLPDPDPWSDAGMRESQLEDQDLRPILESLEKAEGRPSWQDMASYGPVTKKYWALWDSLKLHNGVLYRKWESDDGRSFRLQLVVPRSRVENVLEELHSSPSGGHFGVMKTTHKVRERFYWDKLKSDVDKWCRTCSTCTARKGPNTRTRGRLQRYNVGAPFERIAIDVLGPLPQTTNGNKYILVVMDYFTKWPEAYVIPNQEATTVAEALLQDWICRFGVPLLLHSDQGTNFTSAVFTGLMDLLGVTKTRTTPLHPQSDGMVERLNRTILNHLSLFTHRNQNDWDQKLPLFLLAYRSAVHETTGLSPSQMLMGRELRLPCDLLFGRPPDDPSSPVEYLEDLKARLEDVHLFARERIDINTSRMKTRYDAKSHEPAFKIGDKVRKRKMGALVSKLRTELEDLWDKCHVTESERRKFRSSAFSEINGGILELHEDEVDKWRQLHSEAAPILAKMDRRQQLWDQMLELEANNDPKRFQNRGCRLLQEEKERRRLQKQLPALEEEIFRDLEEYELMSGAPLMHRGEDYRSFVSDQWAQRLNQKEFEKQERRRRSTESTPATTPSSGCRSRTPSRAITPRKASKSSSGGSSTGCTPLGMRKTGRLFGTPSSAKKERLDVKILEEDRSNDVFSVASKKELKKGQMTPQRKAPPIPHHKTLTPQRRTQQTPKKDPSPTKPPLEPVSMNGTTYTDFVGGLDQSNFHSSVLTEKNGKPGRKVKKTGGILRKSARTVRTTRLGQSNFHSSVLTEKNDHKTWTKSEENRRDFENCKNDY</sequence>
<dbReference type="CDD" id="cd09274">
    <property type="entry name" value="RNase_HI_RT_Ty3"/>
    <property type="match status" value="1"/>
</dbReference>
<feature type="compositionally biased region" description="Polar residues" evidence="11">
    <location>
        <begin position="1366"/>
        <end position="1378"/>
    </location>
</feature>
<dbReference type="Pfam" id="PF00665">
    <property type="entry name" value="rve"/>
    <property type="match status" value="1"/>
</dbReference>
<dbReference type="Gene3D" id="1.10.340.70">
    <property type="match status" value="1"/>
</dbReference>
<feature type="domain" description="Integrase catalytic" evidence="12">
    <location>
        <begin position="791"/>
        <end position="950"/>
    </location>
</feature>
<dbReference type="Gene3D" id="3.30.70.270">
    <property type="match status" value="2"/>
</dbReference>
<evidence type="ECO:0000256" key="7">
    <source>
        <dbReference type="ARBA" id="ARBA00022801"/>
    </source>
</evidence>
<dbReference type="Pfam" id="PF17921">
    <property type="entry name" value="Integrase_H2C2"/>
    <property type="match status" value="1"/>
</dbReference>
<evidence type="ECO:0000256" key="10">
    <source>
        <dbReference type="SAM" id="Coils"/>
    </source>
</evidence>
<dbReference type="PANTHER" id="PTHR37984">
    <property type="entry name" value="PROTEIN CBG26694"/>
    <property type="match status" value="1"/>
</dbReference>
<dbReference type="GO" id="GO:0006508">
    <property type="term" value="P:proteolysis"/>
    <property type="evidence" value="ECO:0007669"/>
    <property type="project" value="UniProtKB-KW"/>
</dbReference>
<keyword evidence="3" id="KW-0808">Transferase</keyword>
<keyword evidence="7" id="KW-0378">Hydrolase</keyword>
<dbReference type="Gene3D" id="3.10.20.370">
    <property type="match status" value="1"/>
</dbReference>
<dbReference type="FunFam" id="3.30.70.270:FF:000020">
    <property type="entry name" value="Transposon Tf2-6 polyprotein-like Protein"/>
    <property type="match status" value="1"/>
</dbReference>
<feature type="coiled-coil region" evidence="10">
    <location>
        <begin position="149"/>
        <end position="176"/>
    </location>
</feature>
<evidence type="ECO:0000313" key="14">
    <source>
        <dbReference type="Proteomes" id="UP000827092"/>
    </source>
</evidence>
<dbReference type="SUPFAM" id="SSF56672">
    <property type="entry name" value="DNA/RNA polymerases"/>
    <property type="match status" value="1"/>
</dbReference>
<keyword evidence="10" id="KW-0175">Coiled coil</keyword>
<evidence type="ECO:0000256" key="4">
    <source>
        <dbReference type="ARBA" id="ARBA00022695"/>
    </source>
</evidence>
<evidence type="ECO:0000256" key="6">
    <source>
        <dbReference type="ARBA" id="ARBA00022759"/>
    </source>
</evidence>
<dbReference type="GO" id="GO:0008233">
    <property type="term" value="F:peptidase activity"/>
    <property type="evidence" value="ECO:0007669"/>
    <property type="project" value="UniProtKB-KW"/>
</dbReference>
<dbReference type="InterPro" id="IPR041588">
    <property type="entry name" value="Integrase_H2C2"/>
</dbReference>
<evidence type="ECO:0000259" key="12">
    <source>
        <dbReference type="PROSITE" id="PS50994"/>
    </source>
</evidence>
<feature type="compositionally biased region" description="Low complexity" evidence="11">
    <location>
        <begin position="1214"/>
        <end position="1223"/>
    </location>
</feature>
<evidence type="ECO:0000256" key="5">
    <source>
        <dbReference type="ARBA" id="ARBA00022722"/>
    </source>
</evidence>
<dbReference type="PROSITE" id="PS50994">
    <property type="entry name" value="INTEGRASE"/>
    <property type="match status" value="1"/>
</dbReference>
<dbReference type="EMBL" id="JAFNEN010000393">
    <property type="protein sequence ID" value="KAG8183979.1"/>
    <property type="molecule type" value="Genomic_DNA"/>
</dbReference>
<comment type="caution">
    <text evidence="13">The sequence shown here is derived from an EMBL/GenBank/DDBJ whole genome shotgun (WGS) entry which is preliminary data.</text>
</comment>
<feature type="region of interest" description="Disordered" evidence="11">
    <location>
        <begin position="1173"/>
        <end position="1244"/>
    </location>
</feature>
<dbReference type="GO" id="GO:0003676">
    <property type="term" value="F:nucleic acid binding"/>
    <property type="evidence" value="ECO:0007669"/>
    <property type="project" value="InterPro"/>
</dbReference>
<feature type="compositionally biased region" description="Basic and acidic residues" evidence="11">
    <location>
        <begin position="1379"/>
        <end position="1403"/>
    </location>
</feature>
<keyword evidence="2" id="KW-0645">Protease</keyword>
<organism evidence="13 14">
    <name type="scientific">Oedothorax gibbosus</name>
    <dbReference type="NCBI Taxonomy" id="931172"/>
    <lineage>
        <taxon>Eukaryota</taxon>
        <taxon>Metazoa</taxon>
        <taxon>Ecdysozoa</taxon>
        <taxon>Arthropoda</taxon>
        <taxon>Chelicerata</taxon>
        <taxon>Arachnida</taxon>
        <taxon>Araneae</taxon>
        <taxon>Araneomorphae</taxon>
        <taxon>Entelegynae</taxon>
        <taxon>Araneoidea</taxon>
        <taxon>Linyphiidae</taxon>
        <taxon>Erigoninae</taxon>
        <taxon>Oedothorax</taxon>
    </lineage>
</organism>
<dbReference type="InterPro" id="IPR000477">
    <property type="entry name" value="RT_dom"/>
</dbReference>
<evidence type="ECO:0000256" key="9">
    <source>
        <dbReference type="ARBA" id="ARBA00023268"/>
    </source>
</evidence>
<evidence type="ECO:0000313" key="13">
    <source>
        <dbReference type="EMBL" id="KAG8183979.1"/>
    </source>
</evidence>
<dbReference type="Pfam" id="PF17919">
    <property type="entry name" value="RT_RNaseH_2"/>
    <property type="match status" value="1"/>
</dbReference>
<dbReference type="Gene3D" id="3.10.10.10">
    <property type="entry name" value="HIV Type 1 Reverse Transcriptase, subunit A, domain 1"/>
    <property type="match status" value="1"/>
</dbReference>
<dbReference type="InterPro" id="IPR001584">
    <property type="entry name" value="Integrase_cat-core"/>
</dbReference>
<dbReference type="InterPro" id="IPR043502">
    <property type="entry name" value="DNA/RNA_pol_sf"/>
</dbReference>
<dbReference type="InterPro" id="IPR050951">
    <property type="entry name" value="Retrovirus_Pol_polyprotein"/>
</dbReference>
<dbReference type="FunFam" id="3.10.10.10:FF:000007">
    <property type="entry name" value="Retrovirus-related Pol polyprotein from transposon 17.6-like Protein"/>
    <property type="match status" value="1"/>
</dbReference>
<dbReference type="Gene3D" id="3.30.420.10">
    <property type="entry name" value="Ribonuclease H-like superfamily/Ribonuclease H"/>
    <property type="match status" value="1"/>
</dbReference>
<evidence type="ECO:0000256" key="3">
    <source>
        <dbReference type="ARBA" id="ARBA00022679"/>
    </source>
</evidence>
<keyword evidence="14" id="KW-1185">Reference proteome</keyword>
<dbReference type="FunFam" id="3.30.70.270:FF:000003">
    <property type="entry name" value="Transposon Ty3-G Gag-Pol polyprotein"/>
    <property type="match status" value="1"/>
</dbReference>
<evidence type="ECO:0000256" key="8">
    <source>
        <dbReference type="ARBA" id="ARBA00022918"/>
    </source>
</evidence>
<keyword evidence="5" id="KW-0540">Nuclease</keyword>
<dbReference type="InterPro" id="IPR012337">
    <property type="entry name" value="RNaseH-like_sf"/>
</dbReference>
<dbReference type="Pfam" id="PF03999">
    <property type="entry name" value="MAP65_ASE1"/>
    <property type="match status" value="2"/>
</dbReference>
<protein>
    <recommendedName>
        <fullName evidence="1">RNA-directed DNA polymerase</fullName>
        <ecNumber evidence="1">2.7.7.49</ecNumber>
    </recommendedName>
</protein>
<dbReference type="CDD" id="cd01647">
    <property type="entry name" value="RT_LTR"/>
    <property type="match status" value="1"/>
</dbReference>
<evidence type="ECO:0000256" key="1">
    <source>
        <dbReference type="ARBA" id="ARBA00012493"/>
    </source>
</evidence>
<evidence type="ECO:0000256" key="2">
    <source>
        <dbReference type="ARBA" id="ARBA00022670"/>
    </source>
</evidence>
<dbReference type="InterPro" id="IPR043128">
    <property type="entry name" value="Rev_trsase/Diguanyl_cyclase"/>
</dbReference>
<dbReference type="GO" id="GO:0042575">
    <property type="term" value="C:DNA polymerase complex"/>
    <property type="evidence" value="ECO:0007669"/>
    <property type="project" value="UniProtKB-ARBA"/>
</dbReference>
<dbReference type="GO" id="GO:0003964">
    <property type="term" value="F:RNA-directed DNA polymerase activity"/>
    <property type="evidence" value="ECO:0007669"/>
    <property type="project" value="UniProtKB-KW"/>
</dbReference>
<keyword evidence="8" id="KW-0695">RNA-directed DNA polymerase</keyword>
<name>A0AAV6UIC0_9ARAC</name>
<proteinExistence type="predicted"/>
<dbReference type="InterPro" id="IPR041577">
    <property type="entry name" value="RT_RNaseH_2"/>
</dbReference>
<dbReference type="InterPro" id="IPR036397">
    <property type="entry name" value="RNaseH_sf"/>
</dbReference>
<dbReference type="SUPFAM" id="SSF53098">
    <property type="entry name" value="Ribonuclease H-like"/>
    <property type="match status" value="1"/>
</dbReference>
<dbReference type="FunFam" id="1.10.340.70:FF:000001">
    <property type="entry name" value="Retrovirus-related Pol polyprotein from transposon gypsy-like Protein"/>
    <property type="match status" value="1"/>
</dbReference>
<feature type="coiled-coil region" evidence="10">
    <location>
        <begin position="65"/>
        <end position="118"/>
    </location>
</feature>
<dbReference type="Pfam" id="PF00078">
    <property type="entry name" value="RVT_1"/>
    <property type="match status" value="1"/>
</dbReference>
<keyword evidence="6" id="KW-0255">Endonuclease</keyword>